<dbReference type="PANTHER" id="PTHR46586:SF3">
    <property type="entry name" value="ANKYRIN REPEAT-CONTAINING PROTEIN"/>
    <property type="match status" value="1"/>
</dbReference>
<dbReference type="GeneID" id="34568361"/>
<gene>
    <name evidence="2" type="ORF">psal_cds_1052</name>
</gene>
<dbReference type="Gene3D" id="1.25.40.20">
    <property type="entry name" value="Ankyrin repeat-containing domain"/>
    <property type="match status" value="2"/>
</dbReference>
<dbReference type="PANTHER" id="PTHR46586">
    <property type="entry name" value="ANKYRIN REPEAT-CONTAINING PROTEIN"/>
    <property type="match status" value="1"/>
</dbReference>
<evidence type="ECO:0000256" key="1">
    <source>
        <dbReference type="SAM" id="MobiDB-lite"/>
    </source>
</evidence>
<name>A0A291ATX3_9VIRU</name>
<dbReference type="InterPro" id="IPR036770">
    <property type="entry name" value="Ankyrin_rpt-contain_sf"/>
</dbReference>
<feature type="compositionally biased region" description="Basic residues" evidence="1">
    <location>
        <begin position="1"/>
        <end position="24"/>
    </location>
</feature>
<dbReference type="InterPro" id="IPR002110">
    <property type="entry name" value="Ankyrin_rpt"/>
</dbReference>
<protein>
    <submittedName>
        <fullName evidence="2">Ankyrin repeat domain containing protein</fullName>
    </submittedName>
</protein>
<keyword evidence="3" id="KW-1185">Reference proteome</keyword>
<dbReference type="SUPFAM" id="SSF81383">
    <property type="entry name" value="F-box domain"/>
    <property type="match status" value="1"/>
</dbReference>
<feature type="region of interest" description="Disordered" evidence="1">
    <location>
        <begin position="1"/>
        <end position="33"/>
    </location>
</feature>
<dbReference type="Pfam" id="PF12796">
    <property type="entry name" value="Ank_2"/>
    <property type="match status" value="1"/>
</dbReference>
<dbReference type="Proteomes" id="UP000204584">
    <property type="component" value="Segment"/>
</dbReference>
<reference evidence="2 3" key="1">
    <citation type="journal article" date="2013" name="Science">
        <title>Pandoraviruses: amoeba viruses with genomes up to 2.5 Mb reaching that of parasitic eukaryotes.</title>
        <authorList>
            <person name="Philippe N."/>
            <person name="Legendre M."/>
            <person name="Doutre G."/>
            <person name="Coute Y."/>
            <person name="Poirot O."/>
            <person name="Lescot M."/>
            <person name="Arslan D."/>
            <person name="Seltzer V."/>
            <person name="Bertaux L."/>
            <person name="Bruley C."/>
            <person name="Garin J."/>
            <person name="Claverie J.M."/>
            <person name="Abergel C."/>
        </authorList>
    </citation>
    <scope>NUCLEOTIDE SEQUENCE [LARGE SCALE GENOMIC DNA]</scope>
</reference>
<dbReference type="SUPFAM" id="SSF48403">
    <property type="entry name" value="Ankyrin repeat"/>
    <property type="match status" value="1"/>
</dbReference>
<dbReference type="KEGG" id="vg:34568361"/>
<evidence type="ECO:0000313" key="3">
    <source>
        <dbReference type="Proteomes" id="UP000204584"/>
    </source>
</evidence>
<organism evidence="2 3">
    <name type="scientific">Pandoravirus salinus</name>
    <dbReference type="NCBI Taxonomy" id="1349410"/>
    <lineage>
        <taxon>Viruses</taxon>
        <taxon>Pandoravirus</taxon>
    </lineage>
</organism>
<dbReference type="RefSeq" id="YP_009430114.1">
    <property type="nucleotide sequence ID" value="NC_022098.1"/>
</dbReference>
<evidence type="ECO:0000313" key="2">
    <source>
        <dbReference type="EMBL" id="ATE82275.1"/>
    </source>
</evidence>
<sequence>MARKKARRQGAGPRRRGRPRKRKPTGMTAPCASTQEHGDLTALPVEIRHRICAFLDDRSFCAACAAHRCFCVCTAEEITRTRKMPRWLAADRVALCGSGNIAAVEALVEVNARFDWRHLLAATINGHCNAVIHLCENKTDLCTPTTIMDAAARYGHIDIVRYLAAHSTGVCTSAAIKKAASRGFFDIVRFLYDRYVCCRNTSALDHAAATGHLDIVRFLYDRGEKARPVAMDFAARRGHLGVVRFLHEIGAPCTTDAMDGAALRGHINVVHFLYAHRTEDCTSAALASPYRHVVAFLRQHYRVHTAYGATVPRMVRLDTRPLAGRRRPRCDGKKKR</sequence>
<dbReference type="InterPro" id="IPR036047">
    <property type="entry name" value="F-box-like_dom_sf"/>
</dbReference>
<accession>A0A291ATX3</accession>
<dbReference type="EMBL" id="KC977571">
    <property type="protein sequence ID" value="ATE82275.1"/>
    <property type="molecule type" value="Genomic_DNA"/>
</dbReference>
<proteinExistence type="predicted"/>
<dbReference type="InterPro" id="IPR052050">
    <property type="entry name" value="SecEffector_AnkRepeat"/>
</dbReference>